<proteinExistence type="predicted"/>
<evidence type="ECO:0000256" key="1">
    <source>
        <dbReference type="SAM" id="MobiDB-lite"/>
    </source>
</evidence>
<dbReference type="InterPro" id="IPR045825">
    <property type="entry name" value="RamS"/>
</dbReference>
<dbReference type="Proteomes" id="UP000280298">
    <property type="component" value="Chromosome"/>
</dbReference>
<dbReference type="Pfam" id="PF19402">
    <property type="entry name" value="RamS"/>
    <property type="match status" value="1"/>
</dbReference>
<evidence type="ECO:0000313" key="2">
    <source>
        <dbReference type="EMBL" id="AZQ38789.1"/>
    </source>
</evidence>
<gene>
    <name evidence="2" type="ORF">EJ357_39535</name>
</gene>
<dbReference type="EMBL" id="CP034539">
    <property type="protein sequence ID" value="AZQ38789.1"/>
    <property type="molecule type" value="Genomic_DNA"/>
</dbReference>
<feature type="region of interest" description="Disordered" evidence="1">
    <location>
        <begin position="1"/>
        <end position="33"/>
    </location>
</feature>
<protein>
    <submittedName>
        <fullName evidence="2">SapB/AmfS family lantipeptide</fullName>
    </submittedName>
</protein>
<organism evidence="2 3">
    <name type="scientific">Streptomyces cyaneochromogenes</name>
    <dbReference type="NCBI Taxonomy" id="2496836"/>
    <lineage>
        <taxon>Bacteria</taxon>
        <taxon>Bacillati</taxon>
        <taxon>Actinomycetota</taxon>
        <taxon>Actinomycetes</taxon>
        <taxon>Kitasatosporales</taxon>
        <taxon>Streptomycetaceae</taxon>
        <taxon>Streptomyces</taxon>
    </lineage>
</organism>
<accession>A0A3Q9EYR4</accession>
<dbReference type="NCBIfam" id="NF033212">
    <property type="entry name" value="SapB_AmfS_lanti"/>
    <property type="match status" value="1"/>
</dbReference>
<evidence type="ECO:0000313" key="3">
    <source>
        <dbReference type="Proteomes" id="UP000280298"/>
    </source>
</evidence>
<keyword evidence="3" id="KW-1185">Reference proteome</keyword>
<dbReference type="RefSeq" id="WP_126396443.1">
    <property type="nucleotide sequence ID" value="NZ_CP034539.1"/>
</dbReference>
<reference evidence="2 3" key="1">
    <citation type="journal article" date="2019" name="Int. J. Syst. Evol. Microbiol.">
        <title>Streptomyces cyaneochromogenes sp. nov., a blue pigment-producing actinomycete from manganese-contaminated soil.</title>
        <authorList>
            <person name="Tang X."/>
            <person name="Zhao J."/>
            <person name="Li K."/>
            <person name="Chen Z."/>
            <person name="Sun Y."/>
            <person name="Gao J."/>
        </authorList>
    </citation>
    <scope>NUCLEOTIDE SEQUENCE [LARGE SCALE GENOMIC DNA]</scope>
    <source>
        <strain evidence="2 3">MK-45</strain>
    </source>
</reference>
<dbReference type="KEGG" id="scya:EJ357_39535"/>
<sequence length="43" mass="4123">MSLLELQGLTIESETGYAPPPGSRASKGCGGGGGGSGLSLLLC</sequence>
<dbReference type="AlphaFoldDB" id="A0A3Q9EYR4"/>
<name>A0A3Q9EYR4_9ACTN</name>